<evidence type="ECO:0000256" key="5">
    <source>
        <dbReference type="ARBA" id="ARBA00022837"/>
    </source>
</evidence>
<gene>
    <name evidence="11" type="ORF">IO99_08960</name>
</gene>
<dbReference type="PANTHER" id="PTHR31503:SF22">
    <property type="entry name" value="VACUOLAR CALCIUM ION TRANSPORTER"/>
    <property type="match status" value="1"/>
</dbReference>
<evidence type="ECO:0000256" key="4">
    <source>
        <dbReference type="ARBA" id="ARBA00022692"/>
    </source>
</evidence>
<keyword evidence="4 9" id="KW-0812">Transmembrane</keyword>
<feature type="transmembrane region" description="Helical" evidence="9">
    <location>
        <begin position="340"/>
        <end position="360"/>
    </location>
</feature>
<accession>A0A084JCB7</accession>
<feature type="transmembrane region" description="Helical" evidence="9">
    <location>
        <begin position="212"/>
        <end position="230"/>
    </location>
</feature>
<evidence type="ECO:0000256" key="7">
    <source>
        <dbReference type="ARBA" id="ARBA00023065"/>
    </source>
</evidence>
<dbReference type="InterPro" id="IPR004837">
    <property type="entry name" value="NaCa_Exmemb"/>
</dbReference>
<dbReference type="GO" id="GO:0016020">
    <property type="term" value="C:membrane"/>
    <property type="evidence" value="ECO:0007669"/>
    <property type="project" value="InterPro"/>
</dbReference>
<reference evidence="11 12" key="1">
    <citation type="submission" date="2014-07" db="EMBL/GenBank/DDBJ databases">
        <title>Draft genome of Clostridium sulfidigenes 113A isolated from sediments associated with methane hydrate from Krishna Godavari basin.</title>
        <authorList>
            <person name="Honkalas V.S."/>
            <person name="Dabir A.P."/>
            <person name="Arora P."/>
            <person name="Dhakephalkar P.K."/>
        </authorList>
    </citation>
    <scope>NUCLEOTIDE SEQUENCE [LARGE SCALE GENOMIC DNA]</scope>
    <source>
        <strain evidence="11 12">113A</strain>
    </source>
</reference>
<keyword evidence="3 9" id="KW-0109">Calcium transport</keyword>
<feature type="transmembrane region" description="Helical" evidence="9">
    <location>
        <begin position="312"/>
        <end position="333"/>
    </location>
</feature>
<dbReference type="EMBL" id="JPMD01000020">
    <property type="protein sequence ID" value="KEZ86601.1"/>
    <property type="molecule type" value="Genomic_DNA"/>
</dbReference>
<protein>
    <recommendedName>
        <fullName evidence="9">Ca(2+)/H(+) antiporter</fullName>
    </recommendedName>
</protein>
<comment type="subcellular location">
    <subcellularLocation>
        <location evidence="1">Endomembrane system</location>
        <topology evidence="1">Multi-pass membrane protein</topology>
    </subcellularLocation>
</comment>
<name>A0A084JCB7_9CLOT</name>
<keyword evidence="8 9" id="KW-0472">Membrane</keyword>
<feature type="transmembrane region" description="Helical" evidence="9">
    <location>
        <begin position="168"/>
        <end position="191"/>
    </location>
</feature>
<dbReference type="GO" id="GO:0012505">
    <property type="term" value="C:endomembrane system"/>
    <property type="evidence" value="ECO:0007669"/>
    <property type="project" value="UniProtKB-SubCell"/>
</dbReference>
<comment type="caution">
    <text evidence="11">The sequence shown here is derived from an EMBL/GenBank/DDBJ whole genome shotgun (WGS) entry which is preliminary data.</text>
</comment>
<dbReference type="AlphaFoldDB" id="A0A084JCB7"/>
<feature type="transmembrane region" description="Helical" evidence="9">
    <location>
        <begin position="12"/>
        <end position="30"/>
    </location>
</feature>
<dbReference type="InterPro" id="IPR004713">
    <property type="entry name" value="CaH_exchang"/>
</dbReference>
<sequence>MKDFKKKDFIGKEEVVTLTIVLISIILLFINIDSNIINVIMYSLVMIPLAILLGRGTSKISDYIGEKRGGLISATAGNVPELMMGLWSIKYGMISMAKAGLLGAVITNMLLGLGIAVFCGGIKYREQKFNKIIARTNLNMLFLVMFTIIIISALNRYSIVDNGSFQKISLIIGVVLICVYILGLIFSLYTHSNLFILDEKKMLPKNGDKNDTRKVFGLIIIVTILLYFISERLVGGVNAIVEEYKISQEFLGIILIPLLGSFGENASSIVCALENKIDASLETAIGSSIQITMFVIPILVICSSFMGFQVNLLFSTFQIVTMSIAMGMSYFVFQDGKTYWFEGALLIAVYLVVTLSYYYVV</sequence>
<dbReference type="GO" id="GO:0015369">
    <property type="term" value="F:calcium:proton antiporter activity"/>
    <property type="evidence" value="ECO:0007669"/>
    <property type="project" value="UniProtKB-UniRule"/>
</dbReference>
<dbReference type="eggNOG" id="COG0387">
    <property type="taxonomic scope" value="Bacteria"/>
</dbReference>
<evidence type="ECO:0000256" key="8">
    <source>
        <dbReference type="ARBA" id="ARBA00023136"/>
    </source>
</evidence>
<keyword evidence="12" id="KW-1185">Reference proteome</keyword>
<dbReference type="Pfam" id="PF01699">
    <property type="entry name" value="Na_Ca_ex"/>
    <property type="match status" value="2"/>
</dbReference>
<proteinExistence type="inferred from homology"/>
<dbReference type="RefSeq" id="WP_035132432.1">
    <property type="nucleotide sequence ID" value="NZ_JPMD01000020.1"/>
</dbReference>
<keyword evidence="7 9" id="KW-0406">Ion transport</keyword>
<dbReference type="NCBIfam" id="TIGR00378">
    <property type="entry name" value="cax"/>
    <property type="match status" value="1"/>
</dbReference>
<organism evidence="11 12">
    <name type="scientific">Clostridium sulfidigenes</name>
    <dbReference type="NCBI Taxonomy" id="318464"/>
    <lineage>
        <taxon>Bacteria</taxon>
        <taxon>Bacillati</taxon>
        <taxon>Bacillota</taxon>
        <taxon>Clostridia</taxon>
        <taxon>Eubacteriales</taxon>
        <taxon>Clostridiaceae</taxon>
        <taxon>Clostridium</taxon>
    </lineage>
</organism>
<feature type="transmembrane region" description="Helical" evidence="9">
    <location>
        <begin position="250"/>
        <end position="273"/>
    </location>
</feature>
<dbReference type="InterPro" id="IPR004798">
    <property type="entry name" value="CAX-like"/>
</dbReference>
<keyword evidence="2 9" id="KW-0813">Transport</keyword>
<dbReference type="STRING" id="318464.IO99_08960"/>
<comment type="similarity">
    <text evidence="9">Belongs to the Ca(2+):cation antiporter (CaCA) (TC 2.A.19) family.</text>
</comment>
<comment type="function">
    <text evidence="9">Ca(+)/H(+) antiporter that extrudes calcium in exchange for external protons.</text>
</comment>
<evidence type="ECO:0000313" key="11">
    <source>
        <dbReference type="EMBL" id="KEZ86601.1"/>
    </source>
</evidence>
<feature type="transmembrane region" description="Helical" evidence="9">
    <location>
        <begin position="36"/>
        <end position="57"/>
    </location>
</feature>
<evidence type="ECO:0000256" key="3">
    <source>
        <dbReference type="ARBA" id="ARBA00022568"/>
    </source>
</evidence>
<dbReference type="Proteomes" id="UP000028542">
    <property type="component" value="Unassembled WGS sequence"/>
</dbReference>
<feature type="domain" description="Sodium/calcium exchanger membrane region" evidence="10">
    <location>
        <begin position="215"/>
        <end position="355"/>
    </location>
</feature>
<dbReference type="InterPro" id="IPR044880">
    <property type="entry name" value="NCX_ion-bd_dom_sf"/>
</dbReference>
<keyword evidence="6 9" id="KW-1133">Transmembrane helix</keyword>
<evidence type="ECO:0000256" key="1">
    <source>
        <dbReference type="ARBA" id="ARBA00004127"/>
    </source>
</evidence>
<dbReference type="PANTHER" id="PTHR31503">
    <property type="entry name" value="VACUOLAR CALCIUM ION TRANSPORTER"/>
    <property type="match status" value="1"/>
</dbReference>
<evidence type="ECO:0000313" key="12">
    <source>
        <dbReference type="Proteomes" id="UP000028542"/>
    </source>
</evidence>
<feature type="domain" description="Sodium/calcium exchanger membrane region" evidence="10">
    <location>
        <begin position="39"/>
        <end position="188"/>
    </location>
</feature>
<dbReference type="Gene3D" id="1.20.1420.30">
    <property type="entry name" value="NCX, central ion-binding region"/>
    <property type="match status" value="1"/>
</dbReference>
<feature type="transmembrane region" description="Helical" evidence="9">
    <location>
        <begin position="101"/>
        <end position="124"/>
    </location>
</feature>
<evidence type="ECO:0000256" key="9">
    <source>
        <dbReference type="RuleBase" id="RU365028"/>
    </source>
</evidence>
<feature type="transmembrane region" description="Helical" evidence="9">
    <location>
        <begin position="136"/>
        <end position="156"/>
    </location>
</feature>
<evidence type="ECO:0000256" key="6">
    <source>
        <dbReference type="ARBA" id="ARBA00022989"/>
    </source>
</evidence>
<evidence type="ECO:0000256" key="2">
    <source>
        <dbReference type="ARBA" id="ARBA00022448"/>
    </source>
</evidence>
<feature type="transmembrane region" description="Helical" evidence="9">
    <location>
        <begin position="285"/>
        <end position="306"/>
    </location>
</feature>
<comment type="caution">
    <text evidence="9">Lacks conserved residue(s) required for the propagation of feature annotation.</text>
</comment>
<keyword evidence="9" id="KW-0050">Antiport</keyword>
<evidence type="ECO:0000259" key="10">
    <source>
        <dbReference type="Pfam" id="PF01699"/>
    </source>
</evidence>
<dbReference type="GO" id="GO:0006874">
    <property type="term" value="P:intracellular calcium ion homeostasis"/>
    <property type="evidence" value="ECO:0007669"/>
    <property type="project" value="TreeGrafter"/>
</dbReference>
<keyword evidence="5 9" id="KW-0106">Calcium</keyword>